<protein>
    <recommendedName>
        <fullName evidence="3">Cell division protein SepF</fullName>
    </recommendedName>
</protein>
<dbReference type="InterPro" id="IPR007561">
    <property type="entry name" value="Cell_div_SepF/SepF-rel"/>
</dbReference>
<dbReference type="Proteomes" id="UP000297295">
    <property type="component" value="Unassembled WGS sequence"/>
</dbReference>
<sequence length="126" mass="14116">MAKIMNKLFGGSTKTTTVEDEYTELDLTKYEEVLDDEPAETYIRVAELTNLNELTALKREIYDGNIVMIDISTIKADKLLLDRALKDLKDVVIDVHGDIAGIKDDQVLVTPTGIKIDRSKILGGRY</sequence>
<evidence type="ECO:0000313" key="1">
    <source>
        <dbReference type="EMBL" id="TGC10551.1"/>
    </source>
</evidence>
<dbReference type="EMBL" id="PGGK01000003">
    <property type="protein sequence ID" value="TGC10551.1"/>
    <property type="molecule type" value="Genomic_DNA"/>
</dbReference>
<keyword evidence="2" id="KW-1185">Reference proteome</keyword>
<gene>
    <name evidence="1" type="ORF">CUN85_03400</name>
</gene>
<dbReference type="Pfam" id="PF04472">
    <property type="entry name" value="SepF"/>
    <property type="match status" value="1"/>
</dbReference>
<comment type="caution">
    <text evidence="1">The sequence shown here is derived from an EMBL/GenBank/DDBJ whole genome shotgun (WGS) entry which is preliminary data.</text>
</comment>
<accession>A0A4E0PWY6</accession>
<organism evidence="1 2">
    <name type="scientific">Methanolobus halotolerans</name>
    <dbReference type="NCBI Taxonomy" id="2052935"/>
    <lineage>
        <taxon>Archaea</taxon>
        <taxon>Methanobacteriati</taxon>
        <taxon>Methanobacteriota</taxon>
        <taxon>Stenosarchaea group</taxon>
        <taxon>Methanomicrobia</taxon>
        <taxon>Methanosarcinales</taxon>
        <taxon>Methanosarcinaceae</taxon>
        <taxon>Methanolobus</taxon>
    </lineage>
</organism>
<dbReference type="RefSeq" id="WP_135388931.1">
    <property type="nucleotide sequence ID" value="NZ_PGGK01000003.1"/>
</dbReference>
<dbReference type="Gene3D" id="3.30.110.150">
    <property type="entry name" value="SepF-like protein"/>
    <property type="match status" value="1"/>
</dbReference>
<evidence type="ECO:0008006" key="3">
    <source>
        <dbReference type="Google" id="ProtNLM"/>
    </source>
</evidence>
<dbReference type="InterPro" id="IPR038594">
    <property type="entry name" value="SepF-like_sf"/>
</dbReference>
<dbReference type="PIRSF" id="PIRSF019313">
    <property type="entry name" value="UCP019313"/>
    <property type="match status" value="1"/>
</dbReference>
<dbReference type="AlphaFoldDB" id="A0A4E0PWY6"/>
<evidence type="ECO:0000313" key="2">
    <source>
        <dbReference type="Proteomes" id="UP000297295"/>
    </source>
</evidence>
<dbReference type="OrthoDB" id="56189at2157"/>
<reference evidence="1 2" key="1">
    <citation type="submission" date="2017-11" db="EMBL/GenBank/DDBJ databases">
        <title>Isolation and Characterization of Methanogenic Archaea from Saline Meromictic Lake at Siberia.</title>
        <authorList>
            <person name="Shen Y."/>
            <person name="Huang H.-H."/>
            <person name="Lai M.-C."/>
            <person name="Chen S.-C."/>
        </authorList>
    </citation>
    <scope>NUCLEOTIDE SEQUENCE [LARGE SCALE GENOMIC DNA]</scope>
    <source>
        <strain evidence="1 2">SY-01</strain>
    </source>
</reference>
<name>A0A4E0PWY6_9EURY</name>
<dbReference type="InterPro" id="IPR012426">
    <property type="entry name" value="SepF_arc"/>
</dbReference>
<proteinExistence type="predicted"/>